<dbReference type="EMBL" id="GBRH01220953">
    <property type="protein sequence ID" value="JAD76942.1"/>
    <property type="molecule type" value="Transcribed_RNA"/>
</dbReference>
<sequence>MLCGVVFSVWLSAQPAPPRQAMFFSHFLPWSRHMMQSLSICPHCLCILAHK</sequence>
<name>A0A0A9CZM1_ARUDO</name>
<reference evidence="1" key="1">
    <citation type="submission" date="2014-09" db="EMBL/GenBank/DDBJ databases">
        <authorList>
            <person name="Magalhaes I.L.F."/>
            <person name="Oliveira U."/>
            <person name="Santos F.R."/>
            <person name="Vidigal T.H.D.A."/>
            <person name="Brescovit A.D."/>
            <person name="Santos A.J."/>
        </authorList>
    </citation>
    <scope>NUCLEOTIDE SEQUENCE</scope>
    <source>
        <tissue evidence="1">Shoot tissue taken approximately 20 cm above the soil surface</tissue>
    </source>
</reference>
<accession>A0A0A9CZM1</accession>
<protein>
    <submittedName>
        <fullName evidence="1">Uncharacterized protein</fullName>
    </submittedName>
</protein>
<organism evidence="1">
    <name type="scientific">Arundo donax</name>
    <name type="common">Giant reed</name>
    <name type="synonym">Donax arundinaceus</name>
    <dbReference type="NCBI Taxonomy" id="35708"/>
    <lineage>
        <taxon>Eukaryota</taxon>
        <taxon>Viridiplantae</taxon>
        <taxon>Streptophyta</taxon>
        <taxon>Embryophyta</taxon>
        <taxon>Tracheophyta</taxon>
        <taxon>Spermatophyta</taxon>
        <taxon>Magnoliopsida</taxon>
        <taxon>Liliopsida</taxon>
        <taxon>Poales</taxon>
        <taxon>Poaceae</taxon>
        <taxon>PACMAD clade</taxon>
        <taxon>Arundinoideae</taxon>
        <taxon>Arundineae</taxon>
        <taxon>Arundo</taxon>
    </lineage>
</organism>
<proteinExistence type="predicted"/>
<dbReference type="AlphaFoldDB" id="A0A0A9CZM1"/>
<evidence type="ECO:0000313" key="1">
    <source>
        <dbReference type="EMBL" id="JAD76942.1"/>
    </source>
</evidence>
<reference evidence="1" key="2">
    <citation type="journal article" date="2015" name="Data Brief">
        <title>Shoot transcriptome of the giant reed, Arundo donax.</title>
        <authorList>
            <person name="Barrero R.A."/>
            <person name="Guerrero F.D."/>
            <person name="Moolhuijzen P."/>
            <person name="Goolsby J.A."/>
            <person name="Tidwell J."/>
            <person name="Bellgard S.E."/>
            <person name="Bellgard M.I."/>
        </authorList>
    </citation>
    <scope>NUCLEOTIDE SEQUENCE</scope>
    <source>
        <tissue evidence="1">Shoot tissue taken approximately 20 cm above the soil surface</tissue>
    </source>
</reference>